<dbReference type="AlphaFoldDB" id="A0A510Y8P1"/>
<dbReference type="RefSeq" id="WP_079475634.1">
    <property type="nucleotide sequence ID" value="NZ_BJUN01000015.1"/>
</dbReference>
<comment type="caution">
    <text evidence="1">The sequence shown here is derived from an EMBL/GenBank/DDBJ whole genome shotgun (WGS) entry which is preliminary data.</text>
</comment>
<name>A0A510Y8P1_MARHA</name>
<accession>A0A510Y8P1</accession>
<protein>
    <submittedName>
        <fullName evidence="1">Uncharacterized protein</fullName>
    </submittedName>
</protein>
<evidence type="ECO:0000313" key="2">
    <source>
        <dbReference type="Proteomes" id="UP000321051"/>
    </source>
</evidence>
<dbReference type="STRING" id="1371.GCA_900166605_01845"/>
<evidence type="ECO:0000313" key="1">
    <source>
        <dbReference type="EMBL" id="GEK59533.1"/>
    </source>
</evidence>
<keyword evidence="2" id="KW-1185">Reference proteome</keyword>
<dbReference type="EMBL" id="BJUN01000015">
    <property type="protein sequence ID" value="GEK59533.1"/>
    <property type="molecule type" value="Genomic_DNA"/>
</dbReference>
<organism evidence="1 2">
    <name type="scientific">Marinococcus halophilus</name>
    <dbReference type="NCBI Taxonomy" id="1371"/>
    <lineage>
        <taxon>Bacteria</taxon>
        <taxon>Bacillati</taxon>
        <taxon>Bacillota</taxon>
        <taxon>Bacilli</taxon>
        <taxon>Bacillales</taxon>
        <taxon>Bacillaceae</taxon>
        <taxon>Marinococcus</taxon>
    </lineage>
</organism>
<gene>
    <name evidence="1" type="ORF">MHA01_24380</name>
</gene>
<sequence>MDYNASDLVFSQTFNCWSRVSYLYQCEPKLVAVSIFPSAGKRNIHFNADMLSVEEFWRLCYEKFKADFSENKNTDNGL</sequence>
<reference evidence="1 2" key="1">
    <citation type="submission" date="2019-07" db="EMBL/GenBank/DDBJ databases">
        <title>Whole genome shotgun sequence of Marinococcus halophilus NBRC 102359.</title>
        <authorList>
            <person name="Hosoyama A."/>
            <person name="Uohara A."/>
            <person name="Ohji S."/>
            <person name="Ichikawa N."/>
        </authorList>
    </citation>
    <scope>NUCLEOTIDE SEQUENCE [LARGE SCALE GENOMIC DNA]</scope>
    <source>
        <strain evidence="1 2">NBRC 102359</strain>
    </source>
</reference>
<dbReference type="Proteomes" id="UP000321051">
    <property type="component" value="Unassembled WGS sequence"/>
</dbReference>
<proteinExistence type="predicted"/>